<protein>
    <submittedName>
        <fullName evidence="3">OmpA family protein</fullName>
    </submittedName>
</protein>
<sequence>MMKEDRQLDDFIRSKLADFELKPPAYLWDDIVAKQAAAKQKKRLFFWRVSAIAASLLIAFMLGWQLQRDQFGLTGRNELSRQQLTGTGDSGEAAPGETSPSFTDNETSVSTLSATNNDTGKVDVAQLLTHSSAESVELRHSKLTDESQRLASREKVQLSAVKRLAASLVAQLPPTAVLKINREEDGGLTAEDRKIMVMNQAGLRNSRQQERQPSWAVGAMVTPALSMKTAKYSQRYALAMSSPASQRDFSFGGGLLVEMRTQGAWSIQSGIQYSRLAQSSTAGSARSLSVAVSPVGDYVEAKPTASGQLVVNAPVGQVLLNDIPPNSLVATGFESAEGIRAVMMSSPDIDQVFDYIEIPLVMRYRLVDGALGVQLSAGLNSGFLVRNAVYNSGENIGKTADMNNFTLSSLLGFGLEYKLSSSLQLRVEPQFRYYLQSLSRNSDISYKPYTVGFSTGLSYSF</sequence>
<feature type="region of interest" description="Disordered" evidence="1">
    <location>
        <begin position="82"/>
        <end position="116"/>
    </location>
</feature>
<feature type="compositionally biased region" description="Polar residues" evidence="1">
    <location>
        <begin position="98"/>
        <end position="116"/>
    </location>
</feature>
<comment type="caution">
    <text evidence="3">The sequence shown here is derived from an EMBL/GenBank/DDBJ whole genome shotgun (WGS) entry which is preliminary data.</text>
</comment>
<keyword evidence="4" id="KW-1185">Reference proteome</keyword>
<dbReference type="RefSeq" id="WP_107822125.1">
    <property type="nucleotide sequence ID" value="NZ_OY782574.1"/>
</dbReference>
<dbReference type="EMBL" id="QAAD01000007">
    <property type="protein sequence ID" value="PTN08733.1"/>
    <property type="molecule type" value="Genomic_DNA"/>
</dbReference>
<reference evidence="3 4" key="1">
    <citation type="submission" date="2018-04" db="EMBL/GenBank/DDBJ databases">
        <title>Genomic Encyclopedia of Archaeal and Bacterial Type Strains, Phase II (KMG-II): from individual species to whole genera.</title>
        <authorList>
            <person name="Goeker M."/>
        </authorList>
    </citation>
    <scope>NUCLEOTIDE SEQUENCE [LARGE SCALE GENOMIC DNA]</scope>
    <source>
        <strain evidence="3 4">DSM 28823</strain>
    </source>
</reference>
<evidence type="ECO:0000256" key="1">
    <source>
        <dbReference type="SAM" id="MobiDB-lite"/>
    </source>
</evidence>
<dbReference type="Gene3D" id="2.40.160.20">
    <property type="match status" value="1"/>
</dbReference>
<feature type="transmembrane region" description="Helical" evidence="2">
    <location>
        <begin position="44"/>
        <end position="64"/>
    </location>
</feature>
<proteinExistence type="predicted"/>
<gene>
    <name evidence="3" type="ORF">C8N47_10791</name>
</gene>
<keyword evidence="2" id="KW-1133">Transmembrane helix</keyword>
<dbReference type="SUPFAM" id="SSF56925">
    <property type="entry name" value="OMPA-like"/>
    <property type="match status" value="1"/>
</dbReference>
<dbReference type="Proteomes" id="UP000243525">
    <property type="component" value="Unassembled WGS sequence"/>
</dbReference>
<dbReference type="AlphaFoldDB" id="A0A2T5C217"/>
<dbReference type="InterPro" id="IPR011250">
    <property type="entry name" value="OMP/PagP_B-barrel"/>
</dbReference>
<name>A0A2T5C217_9BACT</name>
<keyword evidence="2" id="KW-0472">Membrane</keyword>
<accession>A0A2T5C217</accession>
<evidence type="ECO:0000313" key="4">
    <source>
        <dbReference type="Proteomes" id="UP000243525"/>
    </source>
</evidence>
<evidence type="ECO:0000313" key="3">
    <source>
        <dbReference type="EMBL" id="PTN08733.1"/>
    </source>
</evidence>
<evidence type="ECO:0000256" key="2">
    <source>
        <dbReference type="SAM" id="Phobius"/>
    </source>
</evidence>
<keyword evidence="2" id="KW-0812">Transmembrane</keyword>
<dbReference type="OrthoDB" id="1113942at2"/>
<organism evidence="3 4">
    <name type="scientific">Mangrovibacterium marinum</name>
    <dbReference type="NCBI Taxonomy" id="1639118"/>
    <lineage>
        <taxon>Bacteria</taxon>
        <taxon>Pseudomonadati</taxon>
        <taxon>Bacteroidota</taxon>
        <taxon>Bacteroidia</taxon>
        <taxon>Marinilabiliales</taxon>
        <taxon>Prolixibacteraceae</taxon>
        <taxon>Mangrovibacterium</taxon>
    </lineage>
</organism>